<accession>A0ABT1JPV3</accession>
<feature type="compositionally biased region" description="Low complexity" evidence="1">
    <location>
        <begin position="8"/>
        <end position="33"/>
    </location>
</feature>
<reference evidence="2 3" key="2">
    <citation type="submission" date="2022-06" db="EMBL/GenBank/DDBJ databases">
        <title>Genomic Encyclopedia of Type Strains, Phase I: the one thousand microbial genomes (KMG-I) project.</title>
        <authorList>
            <person name="Kyrpides N."/>
        </authorList>
    </citation>
    <scope>NUCLEOTIDE SEQUENCE [LARGE SCALE GENOMIC DNA]</scope>
    <source>
        <strain evidence="2 3">DSM 43889</strain>
    </source>
</reference>
<evidence type="ECO:0000256" key="1">
    <source>
        <dbReference type="SAM" id="MobiDB-lite"/>
    </source>
</evidence>
<protein>
    <recommendedName>
        <fullName evidence="4">Basic proline-rich protein</fullName>
    </recommendedName>
</protein>
<evidence type="ECO:0008006" key="4">
    <source>
        <dbReference type="Google" id="ProtNLM"/>
    </source>
</evidence>
<evidence type="ECO:0000313" key="3">
    <source>
        <dbReference type="Proteomes" id="UP000791080"/>
    </source>
</evidence>
<gene>
    <name evidence="2" type="ORF">G443_003986</name>
</gene>
<feature type="region of interest" description="Disordered" evidence="1">
    <location>
        <begin position="1"/>
        <end position="157"/>
    </location>
</feature>
<feature type="compositionally biased region" description="Basic residues" evidence="1">
    <location>
        <begin position="203"/>
        <end position="212"/>
    </location>
</feature>
<evidence type="ECO:0000313" key="2">
    <source>
        <dbReference type="EMBL" id="MCP2333716.1"/>
    </source>
</evidence>
<dbReference type="EMBL" id="AUBJ02000001">
    <property type="protein sequence ID" value="MCP2333716.1"/>
    <property type="molecule type" value="Genomic_DNA"/>
</dbReference>
<dbReference type="Proteomes" id="UP000791080">
    <property type="component" value="Unassembled WGS sequence"/>
</dbReference>
<feature type="region of interest" description="Disordered" evidence="1">
    <location>
        <begin position="187"/>
        <end position="271"/>
    </location>
</feature>
<feature type="compositionally biased region" description="Low complexity" evidence="1">
    <location>
        <begin position="215"/>
        <end position="235"/>
    </location>
</feature>
<feature type="compositionally biased region" description="Low complexity" evidence="1">
    <location>
        <begin position="187"/>
        <end position="198"/>
    </location>
</feature>
<comment type="caution">
    <text evidence="2">The sequence shown here is derived from an EMBL/GenBank/DDBJ whole genome shotgun (WGS) entry which is preliminary data.</text>
</comment>
<feature type="compositionally biased region" description="Pro residues" evidence="1">
    <location>
        <begin position="57"/>
        <end position="67"/>
    </location>
</feature>
<feature type="compositionally biased region" description="Low complexity" evidence="1">
    <location>
        <begin position="84"/>
        <end position="96"/>
    </location>
</feature>
<sequence length="303" mass="31778">MRCRVRVSARAAAPPGPRSTPSRPRAAVPRALPTMCRTPVGRGAPQPRDHPAVVGRPLPPRDAPGCPPGGSWWWRSSVPPFGARPASGGSTSPRPSSRSRHPPLGQGAGGRAPPSPEPGGDLLVLAGRRRGRAPGPEEVVREPAAPVRARGWPPLPPGSAPLVGCRLSGPPNPWCRREASRRLVVPAARRGARKATTGAGPGCHHRRGRRRGADRPSAVPSSRVPVPPAARGRAGPRPPPGAPHPRGAEGVRGPGSSHRLGRPPTAVVRRRDVVRLVTGHERHPWAGVRGLPRGGYGVRPWDA</sequence>
<name>A0ABT1JPV3_ACTCY</name>
<organism evidence="2 3">
    <name type="scientific">Actinoalloteichus caeruleus DSM 43889</name>
    <dbReference type="NCBI Taxonomy" id="1120930"/>
    <lineage>
        <taxon>Bacteria</taxon>
        <taxon>Bacillati</taxon>
        <taxon>Actinomycetota</taxon>
        <taxon>Actinomycetes</taxon>
        <taxon>Pseudonocardiales</taxon>
        <taxon>Pseudonocardiaceae</taxon>
        <taxon>Actinoalloteichus</taxon>
        <taxon>Actinoalloteichus cyanogriseus</taxon>
    </lineage>
</organism>
<reference evidence="2 3" key="1">
    <citation type="submission" date="2013-07" db="EMBL/GenBank/DDBJ databases">
        <authorList>
            <consortium name="DOE Joint Genome Institute"/>
            <person name="Reeve W."/>
            <person name="Huntemann M."/>
            <person name="Han J."/>
            <person name="Chen A."/>
            <person name="Kyrpides N."/>
            <person name="Mavromatis K."/>
            <person name="Markowitz V."/>
            <person name="Palaniappan K."/>
            <person name="Ivanova N."/>
            <person name="Schaumberg A."/>
            <person name="Pati A."/>
            <person name="Liolios K."/>
            <person name="Nordberg H.P."/>
            <person name="Cantor M.N."/>
            <person name="Hua S.X."/>
            <person name="Woyke T."/>
        </authorList>
    </citation>
    <scope>NUCLEOTIDE SEQUENCE [LARGE SCALE GENOMIC DNA]</scope>
    <source>
        <strain evidence="2 3">DSM 43889</strain>
    </source>
</reference>
<proteinExistence type="predicted"/>
<keyword evidence="3" id="KW-1185">Reference proteome</keyword>